<organism evidence="1 2">
    <name type="scientific">Catharanthus roseus</name>
    <name type="common">Madagascar periwinkle</name>
    <name type="synonym">Vinca rosea</name>
    <dbReference type="NCBI Taxonomy" id="4058"/>
    <lineage>
        <taxon>Eukaryota</taxon>
        <taxon>Viridiplantae</taxon>
        <taxon>Streptophyta</taxon>
        <taxon>Embryophyta</taxon>
        <taxon>Tracheophyta</taxon>
        <taxon>Spermatophyta</taxon>
        <taxon>Magnoliopsida</taxon>
        <taxon>eudicotyledons</taxon>
        <taxon>Gunneridae</taxon>
        <taxon>Pentapetalae</taxon>
        <taxon>asterids</taxon>
        <taxon>lamiids</taxon>
        <taxon>Gentianales</taxon>
        <taxon>Apocynaceae</taxon>
        <taxon>Rauvolfioideae</taxon>
        <taxon>Vinceae</taxon>
        <taxon>Catharanthinae</taxon>
        <taxon>Catharanthus</taxon>
    </lineage>
</organism>
<accession>A0ACC0C979</accession>
<gene>
    <name evidence="1" type="ORF">M9H77_02714</name>
</gene>
<evidence type="ECO:0000313" key="2">
    <source>
        <dbReference type="Proteomes" id="UP001060085"/>
    </source>
</evidence>
<dbReference type="Proteomes" id="UP001060085">
    <property type="component" value="Linkage Group LG01"/>
</dbReference>
<keyword evidence="2" id="KW-1185">Reference proteome</keyword>
<comment type="caution">
    <text evidence="1">The sequence shown here is derived from an EMBL/GenBank/DDBJ whole genome shotgun (WGS) entry which is preliminary data.</text>
</comment>
<evidence type="ECO:0000313" key="1">
    <source>
        <dbReference type="EMBL" id="KAI5681486.1"/>
    </source>
</evidence>
<name>A0ACC0C979_CATRO</name>
<protein>
    <submittedName>
        <fullName evidence="1">Uncharacterized protein</fullName>
    </submittedName>
</protein>
<dbReference type="EMBL" id="CM044701">
    <property type="protein sequence ID" value="KAI5681486.1"/>
    <property type="molecule type" value="Genomic_DNA"/>
</dbReference>
<sequence length="113" mass="12623">MALILLPVCRDIINWFRSKTKLGVAVPFHDNLNFHKMTAIAIALSVGIHGISHLVCDCPRLLSITPEEYELMIQYFGTQGYELLDFCRKSGRSNWDCNGGTNGNSLHSCNPLV</sequence>
<proteinExistence type="predicted"/>
<reference evidence="2" key="1">
    <citation type="journal article" date="2023" name="Nat. Plants">
        <title>Single-cell RNA sequencing provides a high-resolution roadmap for understanding the multicellular compartmentation of specialized metabolism.</title>
        <authorList>
            <person name="Sun S."/>
            <person name="Shen X."/>
            <person name="Li Y."/>
            <person name="Li Y."/>
            <person name="Wang S."/>
            <person name="Li R."/>
            <person name="Zhang H."/>
            <person name="Shen G."/>
            <person name="Guo B."/>
            <person name="Wei J."/>
            <person name="Xu J."/>
            <person name="St-Pierre B."/>
            <person name="Chen S."/>
            <person name="Sun C."/>
        </authorList>
    </citation>
    <scope>NUCLEOTIDE SEQUENCE [LARGE SCALE GENOMIC DNA]</scope>
</reference>